<dbReference type="PROSITE" id="PS51462">
    <property type="entry name" value="NUDIX"/>
    <property type="match status" value="1"/>
</dbReference>
<dbReference type="RefSeq" id="WP_344610365.1">
    <property type="nucleotide sequence ID" value="NZ_BAAARV010000004.1"/>
</dbReference>
<comment type="caution">
    <text evidence="4">The sequence shown here is derived from an EMBL/GenBank/DDBJ whole genome shotgun (WGS) entry which is preliminary data.</text>
</comment>
<name>A0ABP5SCU0_9ACTN</name>
<feature type="domain" description="Nudix hydrolase" evidence="3">
    <location>
        <begin position="260"/>
        <end position="399"/>
    </location>
</feature>
<dbReference type="Proteomes" id="UP001501444">
    <property type="component" value="Unassembled WGS sequence"/>
</dbReference>
<feature type="region of interest" description="Disordered" evidence="2">
    <location>
        <begin position="21"/>
        <end position="127"/>
    </location>
</feature>
<dbReference type="InterPro" id="IPR015797">
    <property type="entry name" value="NUDIX_hydrolase-like_dom_sf"/>
</dbReference>
<dbReference type="EMBL" id="BAAARV010000004">
    <property type="protein sequence ID" value="GAA2327485.1"/>
    <property type="molecule type" value="Genomic_DNA"/>
</dbReference>
<dbReference type="InterPro" id="IPR000086">
    <property type="entry name" value="NUDIX_hydrolase_dom"/>
</dbReference>
<dbReference type="InterPro" id="IPR020084">
    <property type="entry name" value="NUDIX_hydrolase_CS"/>
</dbReference>
<dbReference type="PROSITE" id="PS00893">
    <property type="entry name" value="NUDIX_BOX"/>
    <property type="match status" value="1"/>
</dbReference>
<evidence type="ECO:0000313" key="5">
    <source>
        <dbReference type="Proteomes" id="UP001501444"/>
    </source>
</evidence>
<evidence type="ECO:0000256" key="1">
    <source>
        <dbReference type="ARBA" id="ARBA00022801"/>
    </source>
</evidence>
<feature type="compositionally biased region" description="Low complexity" evidence="2">
    <location>
        <begin position="33"/>
        <end position="126"/>
    </location>
</feature>
<evidence type="ECO:0000259" key="3">
    <source>
        <dbReference type="PROSITE" id="PS51462"/>
    </source>
</evidence>
<dbReference type="PANTHER" id="PTHR21340">
    <property type="entry name" value="DIADENOSINE 5,5-P1,P4-TETRAPHOSPHATE PYROPHOSPHOHYDROLASE MUTT"/>
    <property type="match status" value="1"/>
</dbReference>
<feature type="region of interest" description="Disordered" evidence="2">
    <location>
        <begin position="435"/>
        <end position="456"/>
    </location>
</feature>
<dbReference type="Pfam" id="PF00293">
    <property type="entry name" value="NUDIX"/>
    <property type="match status" value="1"/>
</dbReference>
<keyword evidence="5" id="KW-1185">Reference proteome</keyword>
<gene>
    <name evidence="4" type="ORF">GCM10010170_003260</name>
</gene>
<evidence type="ECO:0000256" key="2">
    <source>
        <dbReference type="SAM" id="MobiDB-lite"/>
    </source>
</evidence>
<reference evidence="5" key="1">
    <citation type="journal article" date="2019" name="Int. J. Syst. Evol. Microbiol.">
        <title>The Global Catalogue of Microorganisms (GCM) 10K type strain sequencing project: providing services to taxonomists for standard genome sequencing and annotation.</title>
        <authorList>
            <consortium name="The Broad Institute Genomics Platform"/>
            <consortium name="The Broad Institute Genome Sequencing Center for Infectious Disease"/>
            <person name="Wu L."/>
            <person name="Ma J."/>
        </authorList>
    </citation>
    <scope>NUCLEOTIDE SEQUENCE [LARGE SCALE GENOMIC DNA]</scope>
    <source>
        <strain evidence="5">JCM 3272</strain>
    </source>
</reference>
<organism evidence="4 5">
    <name type="scientific">Dactylosporangium salmoneum</name>
    <dbReference type="NCBI Taxonomy" id="53361"/>
    <lineage>
        <taxon>Bacteria</taxon>
        <taxon>Bacillati</taxon>
        <taxon>Actinomycetota</taxon>
        <taxon>Actinomycetes</taxon>
        <taxon>Micromonosporales</taxon>
        <taxon>Micromonosporaceae</taxon>
        <taxon>Dactylosporangium</taxon>
    </lineage>
</organism>
<proteinExistence type="predicted"/>
<sequence>MAKARGKLSDGALAAFNIKHPRGHGGRFVKKGSAGAPTVPAVTPSVPTPAGTGRAAQRMRAARPAPTPGSWPSAGSSPAPAAHVAPAPAPATPHAAKAGRARAAFGASTSKPSAAAPPTATSSTAKVDTARDAIYGRHPKARQMAFQLSAYGGLRRDDFDGLSAAEKSTLLGDLSYIATTSKSLASTKRAQKLIDRFTPPGTPHGHIPTQSVLPPVSAVAGQTRFPNGLSGRLTVLPAGQRGQSGDGWFRLKNGQSGPWGKYGASGLMLRHVDPADGKERYLMVQRGPGISDPGKWQFPGGARESKEDYFQGAAREVVEELGFKDTDLAGAQVHGFHEHSIPDGWAYHSIAATVNKQLKPDLSSHHARMETADAKWMTRDEIDALDQRGELLKPLAGGQLQANVMSLFPPKHRQVGRPGPVTTKPARLAAAAAIAAPAPTPAKPPHKPSTGRDLLPDTATKDALRQQVKQMRTQYDGKTADGRLAAIGALQGFDDVPTVASKADMDKLLATGNYIEAWRGVRGSTGSAGFRATRGGAVSQTKSAADINEELRSGPAYYGLGIFGNGYYFATDKGFAEQYADGTKGSLVRVLIPKSAKIVPHTKVVSEARAASSSRSKAKGQVGENGTLYDEGRYAAAKGYDMIEIPHTTGPHVAKPGKPAFNILNRSVLVVEEA</sequence>
<keyword evidence="1" id="KW-0378">Hydrolase</keyword>
<dbReference type="PANTHER" id="PTHR21340:SF0">
    <property type="entry name" value="BIS(5'-NUCLEOSYL)-TETRAPHOSPHATASE [ASYMMETRICAL]"/>
    <property type="match status" value="1"/>
</dbReference>
<dbReference type="InterPro" id="IPR051325">
    <property type="entry name" value="Nudix_hydrolase_domain"/>
</dbReference>
<feature type="compositionally biased region" description="Basic residues" evidence="2">
    <location>
        <begin position="21"/>
        <end position="30"/>
    </location>
</feature>
<evidence type="ECO:0000313" key="4">
    <source>
        <dbReference type="EMBL" id="GAA2327485.1"/>
    </source>
</evidence>
<dbReference type="SUPFAM" id="SSF55811">
    <property type="entry name" value="Nudix"/>
    <property type="match status" value="1"/>
</dbReference>
<accession>A0ABP5SCU0</accession>
<protein>
    <recommendedName>
        <fullName evidence="3">Nudix hydrolase domain-containing protein</fullName>
    </recommendedName>
</protein>
<dbReference type="Gene3D" id="3.90.79.10">
    <property type="entry name" value="Nucleoside Triphosphate Pyrophosphohydrolase"/>
    <property type="match status" value="1"/>
</dbReference>